<protein>
    <recommendedName>
        <fullName evidence="5">Pectinesterase inhibitor domain-containing protein</fullName>
    </recommendedName>
</protein>
<comment type="caution">
    <text evidence="6">The sequence shown here is derived from an EMBL/GenBank/DDBJ whole genome shotgun (WGS) entry which is preliminary data.</text>
</comment>
<dbReference type="Pfam" id="PF04043">
    <property type="entry name" value="PMEI"/>
    <property type="match status" value="1"/>
</dbReference>
<evidence type="ECO:0000256" key="1">
    <source>
        <dbReference type="ARBA" id="ARBA00022729"/>
    </source>
</evidence>
<evidence type="ECO:0000313" key="6">
    <source>
        <dbReference type="EMBL" id="KAK4787167.1"/>
    </source>
</evidence>
<dbReference type="PANTHER" id="PTHR31080:SF68">
    <property type="entry name" value="PLANT INVERTASE_PECTIN METHYLESTERASE INHIBITOR SUPERFAMILY PROTEIN"/>
    <property type="match status" value="1"/>
</dbReference>
<keyword evidence="7" id="KW-1185">Reference proteome</keyword>
<accession>A0AAN7LI39</accession>
<name>A0AAN7LI39_TRANT</name>
<feature type="compositionally biased region" description="Pro residues" evidence="3">
    <location>
        <begin position="51"/>
        <end position="105"/>
    </location>
</feature>
<sequence length="357" mass="37773">MERQRHQLLLLVLVSSFVLLLGLVDAQCVPVNSARKGKSRFKSGLTKQPSSTPPPPQTPSSPPPPKVATPPPPPSTHSSPPPPVAASSPPPPSPSSYSPPPPKLETPPSEEEKTPPPPCPSVPPPPEDDSSSPSSPSLPTSSPPPPTSSPPRAPTTVSTRQPISVTTSTVPVPEYIPPTLSLTENPTHTIETAADVSAPTPASLRSGPFQLKTICDQLTSYPDLCMSTIEPFLGGRITVDDMKVFLHASINATVNETNTAMNLVTDYEAKATNQQMQSRLKGCKKDFEDALENIETAVNAITSADYGTLTTFLSSTITAYSDCDDEFSGLNPLAPTIERLSNVVDNALAIAEGMHWP</sequence>
<dbReference type="CDD" id="cd15800">
    <property type="entry name" value="PMEI-like_2"/>
    <property type="match status" value="1"/>
</dbReference>
<feature type="compositionally biased region" description="Pro residues" evidence="3">
    <location>
        <begin position="115"/>
        <end position="125"/>
    </location>
</feature>
<dbReference type="InterPro" id="IPR035513">
    <property type="entry name" value="Invertase/methylesterase_inhib"/>
</dbReference>
<dbReference type="InterPro" id="IPR051955">
    <property type="entry name" value="PME_Inhibitor"/>
</dbReference>
<dbReference type="PANTHER" id="PTHR31080">
    <property type="entry name" value="PECTINESTERASE INHIBITOR-LIKE"/>
    <property type="match status" value="1"/>
</dbReference>
<evidence type="ECO:0000256" key="2">
    <source>
        <dbReference type="ARBA" id="ARBA00038471"/>
    </source>
</evidence>
<evidence type="ECO:0000256" key="3">
    <source>
        <dbReference type="SAM" id="MobiDB-lite"/>
    </source>
</evidence>
<dbReference type="GO" id="GO:0004857">
    <property type="term" value="F:enzyme inhibitor activity"/>
    <property type="evidence" value="ECO:0007669"/>
    <property type="project" value="InterPro"/>
</dbReference>
<keyword evidence="1 4" id="KW-0732">Signal</keyword>
<feature type="compositionally biased region" description="Pro residues" evidence="3">
    <location>
        <begin position="141"/>
        <end position="153"/>
    </location>
</feature>
<evidence type="ECO:0000259" key="5">
    <source>
        <dbReference type="SMART" id="SM00856"/>
    </source>
</evidence>
<feature type="chain" id="PRO_5042927789" description="Pectinesterase inhibitor domain-containing protein" evidence="4">
    <location>
        <begin position="27"/>
        <end position="357"/>
    </location>
</feature>
<dbReference type="Gene3D" id="1.20.140.40">
    <property type="entry name" value="Invertase/pectin methylesterase inhibitor family protein"/>
    <property type="match status" value="1"/>
</dbReference>
<dbReference type="EMBL" id="JAXQNO010000012">
    <property type="protein sequence ID" value="KAK4787167.1"/>
    <property type="molecule type" value="Genomic_DNA"/>
</dbReference>
<proteinExistence type="inferred from homology"/>
<dbReference type="SUPFAM" id="SSF101148">
    <property type="entry name" value="Plant invertase/pectin methylesterase inhibitor"/>
    <property type="match status" value="1"/>
</dbReference>
<organism evidence="6 7">
    <name type="scientific">Trapa natans</name>
    <name type="common">Water chestnut</name>
    <dbReference type="NCBI Taxonomy" id="22666"/>
    <lineage>
        <taxon>Eukaryota</taxon>
        <taxon>Viridiplantae</taxon>
        <taxon>Streptophyta</taxon>
        <taxon>Embryophyta</taxon>
        <taxon>Tracheophyta</taxon>
        <taxon>Spermatophyta</taxon>
        <taxon>Magnoliopsida</taxon>
        <taxon>eudicotyledons</taxon>
        <taxon>Gunneridae</taxon>
        <taxon>Pentapetalae</taxon>
        <taxon>rosids</taxon>
        <taxon>malvids</taxon>
        <taxon>Myrtales</taxon>
        <taxon>Lythraceae</taxon>
        <taxon>Trapa</taxon>
    </lineage>
</organism>
<feature type="signal peptide" evidence="4">
    <location>
        <begin position="1"/>
        <end position="26"/>
    </location>
</feature>
<feature type="region of interest" description="Disordered" evidence="3">
    <location>
        <begin position="34"/>
        <end position="183"/>
    </location>
</feature>
<dbReference type="InterPro" id="IPR006501">
    <property type="entry name" value="Pectinesterase_inhib_dom"/>
</dbReference>
<dbReference type="NCBIfam" id="TIGR01614">
    <property type="entry name" value="PME_inhib"/>
    <property type="match status" value="1"/>
</dbReference>
<dbReference type="Proteomes" id="UP001346149">
    <property type="component" value="Unassembled WGS sequence"/>
</dbReference>
<feature type="compositionally biased region" description="Low complexity" evidence="3">
    <location>
        <begin position="131"/>
        <end position="140"/>
    </location>
</feature>
<feature type="compositionally biased region" description="Polar residues" evidence="3">
    <location>
        <begin position="161"/>
        <end position="170"/>
    </location>
</feature>
<evidence type="ECO:0000256" key="4">
    <source>
        <dbReference type="SAM" id="SignalP"/>
    </source>
</evidence>
<feature type="domain" description="Pectinesterase inhibitor" evidence="5">
    <location>
        <begin position="206"/>
        <end position="350"/>
    </location>
</feature>
<reference evidence="6 7" key="1">
    <citation type="journal article" date="2023" name="Hortic Res">
        <title>Pangenome of water caltrop reveals structural variations and asymmetric subgenome divergence after allopolyploidization.</title>
        <authorList>
            <person name="Zhang X."/>
            <person name="Chen Y."/>
            <person name="Wang L."/>
            <person name="Yuan Y."/>
            <person name="Fang M."/>
            <person name="Shi L."/>
            <person name="Lu R."/>
            <person name="Comes H.P."/>
            <person name="Ma Y."/>
            <person name="Chen Y."/>
            <person name="Huang G."/>
            <person name="Zhou Y."/>
            <person name="Zheng Z."/>
            <person name="Qiu Y."/>
        </authorList>
    </citation>
    <scope>NUCLEOTIDE SEQUENCE [LARGE SCALE GENOMIC DNA]</scope>
    <source>
        <strain evidence="6">F231</strain>
    </source>
</reference>
<gene>
    <name evidence="6" type="ORF">SAY86_011000</name>
</gene>
<dbReference type="AlphaFoldDB" id="A0AAN7LI39"/>
<comment type="similarity">
    <text evidence="2">Belongs to the PMEI family.</text>
</comment>
<evidence type="ECO:0000313" key="7">
    <source>
        <dbReference type="Proteomes" id="UP001346149"/>
    </source>
</evidence>
<dbReference type="SMART" id="SM00856">
    <property type="entry name" value="PMEI"/>
    <property type="match status" value="1"/>
</dbReference>